<dbReference type="EMBL" id="LUEZ02000040">
    <property type="protein sequence ID" value="RDB25821.1"/>
    <property type="molecule type" value="Genomic_DNA"/>
</dbReference>
<feature type="region of interest" description="Disordered" evidence="1">
    <location>
        <begin position="118"/>
        <end position="144"/>
    </location>
</feature>
<gene>
    <name evidence="2" type="primary">FGP1</name>
    <name evidence="2" type="ORF">Hypma_006292</name>
</gene>
<feature type="compositionally biased region" description="Polar residues" evidence="1">
    <location>
        <begin position="357"/>
        <end position="368"/>
    </location>
</feature>
<reference evidence="2" key="1">
    <citation type="submission" date="2018-04" db="EMBL/GenBank/DDBJ databases">
        <title>Whole genome sequencing of Hypsizygus marmoreus.</title>
        <authorList>
            <person name="Choi I.-G."/>
            <person name="Min B."/>
            <person name="Kim J.-G."/>
            <person name="Kim S."/>
            <person name="Oh Y.-L."/>
            <person name="Kong W.-S."/>
            <person name="Park H."/>
            <person name="Jeong J."/>
            <person name="Song E.-S."/>
        </authorList>
    </citation>
    <scope>NUCLEOTIDE SEQUENCE [LARGE SCALE GENOMIC DNA]</scope>
    <source>
        <strain evidence="2">51987-8</strain>
    </source>
</reference>
<organism evidence="2 3">
    <name type="scientific">Hypsizygus marmoreus</name>
    <name type="common">White beech mushroom</name>
    <name type="synonym">Agaricus marmoreus</name>
    <dbReference type="NCBI Taxonomy" id="39966"/>
    <lineage>
        <taxon>Eukaryota</taxon>
        <taxon>Fungi</taxon>
        <taxon>Dikarya</taxon>
        <taxon>Basidiomycota</taxon>
        <taxon>Agaricomycotina</taxon>
        <taxon>Agaricomycetes</taxon>
        <taxon>Agaricomycetidae</taxon>
        <taxon>Agaricales</taxon>
        <taxon>Tricholomatineae</taxon>
        <taxon>Lyophyllaceae</taxon>
        <taxon>Hypsizygus</taxon>
    </lineage>
</organism>
<proteinExistence type="predicted"/>
<evidence type="ECO:0000313" key="2">
    <source>
        <dbReference type="EMBL" id="RDB25821.1"/>
    </source>
</evidence>
<dbReference type="PANTHER" id="PTHR28027:SF2">
    <property type="entry name" value="TRANSCRIPTIONAL REGULATOR MIT1"/>
    <property type="match status" value="1"/>
</dbReference>
<dbReference type="OrthoDB" id="5572844at2759"/>
<dbReference type="InParanoid" id="A0A369JU13"/>
<dbReference type="Proteomes" id="UP000076154">
    <property type="component" value="Unassembled WGS sequence"/>
</dbReference>
<dbReference type="InterPro" id="IPR018608">
    <property type="entry name" value="Gti1/Pac2"/>
</dbReference>
<name>A0A369JU13_HYPMA</name>
<keyword evidence="3" id="KW-1185">Reference proteome</keyword>
<evidence type="ECO:0000256" key="1">
    <source>
        <dbReference type="SAM" id="MobiDB-lite"/>
    </source>
</evidence>
<feature type="region of interest" description="Disordered" evidence="1">
    <location>
        <begin position="261"/>
        <end position="282"/>
    </location>
</feature>
<feature type="compositionally biased region" description="Polar residues" evidence="1">
    <location>
        <begin position="486"/>
        <end position="495"/>
    </location>
</feature>
<feature type="compositionally biased region" description="Polar residues" evidence="1">
    <location>
        <begin position="394"/>
        <end position="405"/>
    </location>
</feature>
<feature type="compositionally biased region" description="Polar residues" evidence="1">
    <location>
        <begin position="330"/>
        <end position="347"/>
    </location>
</feature>
<protein>
    <submittedName>
        <fullName evidence="2">Global transcription regulator FGP1</fullName>
    </submittedName>
</protein>
<dbReference type="AlphaFoldDB" id="A0A369JU13"/>
<dbReference type="GO" id="GO:0003677">
    <property type="term" value="F:DNA binding"/>
    <property type="evidence" value="ECO:0007669"/>
    <property type="project" value="TreeGrafter"/>
</dbReference>
<accession>A0A369JU13</accession>
<feature type="compositionally biased region" description="Low complexity" evidence="1">
    <location>
        <begin position="443"/>
        <end position="459"/>
    </location>
</feature>
<evidence type="ECO:0000313" key="3">
    <source>
        <dbReference type="Proteomes" id="UP000076154"/>
    </source>
</evidence>
<dbReference type="PANTHER" id="PTHR28027">
    <property type="entry name" value="TRANSCRIPTIONAL REGULATOR MIT1"/>
    <property type="match status" value="1"/>
</dbReference>
<comment type="caution">
    <text evidence="2">The sequence shown here is derived from an EMBL/GenBank/DDBJ whole genome shotgun (WGS) entry which is preliminary data.</text>
</comment>
<sequence>MLSFLVVPPTTSRLLPNNLKISHSSMTSNPDVPPFTGYVETTLNALRLIHAARQGVIPRITRRLNDSERRTMIRSGAVFVFSVEESGIKRWTDGLLWSPSRIVGNFLVYREINERTSSRGSHKKPYPLDPPSRNHATRKASPDQGVVAFKPPGHFSQGHGSNDQGTFKLNGLIKKTITVTIDGSDLHLISYYTSEDIRSGRLKRPTHRPDIMSLSMPPHIFRLTNFRVPPKIDIGPDGKPRLVCEAEDLEPVVQCKVEEPTYQVESPQWASDSDDNQHSPRIDIAFGTGSMYSENTHHNLHSPVLYSRETTGDKWPLPLENLRIVPINRQDLNGSWSPSPSPTQTHSLSRRRDSGHVPQTNSWSGVHSHSSRWRSDSYVSPTESQIHLDRSRARSNTVFESTHASQSHRRESDTTAHFNREGAPQRLPWAPREPLGGDKYIRSPQSSFSSTSPTLPFSQNHGYHRATQSFGTEWPPNSHGSPVEASLQSSPSVMQSYDAPYISNSEHFSNVEDYADS</sequence>
<feature type="compositionally biased region" description="Basic and acidic residues" evidence="1">
    <location>
        <begin position="408"/>
        <end position="420"/>
    </location>
</feature>
<feature type="region of interest" description="Disordered" evidence="1">
    <location>
        <begin position="330"/>
        <end position="517"/>
    </location>
</feature>
<dbReference type="Pfam" id="PF09729">
    <property type="entry name" value="Gti1_Pac2"/>
    <property type="match status" value="1"/>
</dbReference>